<dbReference type="Proteomes" id="UP000178533">
    <property type="component" value="Unassembled WGS sequence"/>
</dbReference>
<dbReference type="EMBL" id="MGFT01000034">
    <property type="protein sequence ID" value="OGM10861.1"/>
    <property type="molecule type" value="Genomic_DNA"/>
</dbReference>
<keyword evidence="1" id="KW-1133">Transmembrane helix</keyword>
<dbReference type="CDD" id="cd00229">
    <property type="entry name" value="SGNH_hydrolase"/>
    <property type="match status" value="1"/>
</dbReference>
<keyword evidence="1" id="KW-0472">Membrane</keyword>
<evidence type="ECO:0000256" key="1">
    <source>
        <dbReference type="SAM" id="Phobius"/>
    </source>
</evidence>
<dbReference type="STRING" id="1802481.A2W13_00165"/>
<feature type="transmembrane region" description="Helical" evidence="1">
    <location>
        <begin position="109"/>
        <end position="126"/>
    </location>
</feature>
<comment type="caution">
    <text evidence="2">The sequence shown here is derived from an EMBL/GenBank/DDBJ whole genome shotgun (WGS) entry which is preliminary data.</text>
</comment>
<gene>
    <name evidence="2" type="ORF">A2W13_00165</name>
</gene>
<dbReference type="AlphaFoldDB" id="A0A1F7X7B0"/>
<dbReference type="InterPro" id="IPR036514">
    <property type="entry name" value="SGNH_hydro_sf"/>
</dbReference>
<feature type="transmembrane region" description="Helical" evidence="1">
    <location>
        <begin position="36"/>
        <end position="57"/>
    </location>
</feature>
<keyword evidence="1" id="KW-0812">Transmembrane</keyword>
<organism evidence="2 3">
    <name type="scientific">Candidatus Woesebacteria bacterium RBG_16_36_11</name>
    <dbReference type="NCBI Taxonomy" id="1802481"/>
    <lineage>
        <taxon>Bacteria</taxon>
        <taxon>Candidatus Woeseibacteriota</taxon>
    </lineage>
</organism>
<reference evidence="2 3" key="1">
    <citation type="journal article" date="2016" name="Nat. Commun.">
        <title>Thousands of microbial genomes shed light on interconnected biogeochemical processes in an aquifer system.</title>
        <authorList>
            <person name="Anantharaman K."/>
            <person name="Brown C.T."/>
            <person name="Hug L.A."/>
            <person name="Sharon I."/>
            <person name="Castelle C.J."/>
            <person name="Probst A.J."/>
            <person name="Thomas B.C."/>
            <person name="Singh A."/>
            <person name="Wilkins M.J."/>
            <person name="Karaoz U."/>
            <person name="Brodie E.L."/>
            <person name="Williams K.H."/>
            <person name="Hubbard S.S."/>
            <person name="Banfield J.F."/>
        </authorList>
    </citation>
    <scope>NUCLEOTIDE SEQUENCE [LARGE SCALE GENOMIC DNA]</scope>
</reference>
<dbReference type="SUPFAM" id="SSF52266">
    <property type="entry name" value="SGNH hydrolase"/>
    <property type="match status" value="1"/>
</dbReference>
<feature type="transmembrane region" description="Helical" evidence="1">
    <location>
        <begin position="12"/>
        <end position="30"/>
    </location>
</feature>
<accession>A0A1F7X7B0</accession>
<protein>
    <submittedName>
        <fullName evidence="2">Uncharacterized protein</fullName>
    </submittedName>
</protein>
<evidence type="ECO:0000313" key="2">
    <source>
        <dbReference type="EMBL" id="OGM10861.1"/>
    </source>
</evidence>
<name>A0A1F7X7B0_9BACT</name>
<dbReference type="Gene3D" id="3.40.50.1110">
    <property type="entry name" value="SGNH hydrolase"/>
    <property type="match status" value="1"/>
</dbReference>
<sequence>MKDNSFLSLLDNFGLLILSIILFLGGAFILSLKIPFWSLFLGIASIQIGIVLIIITYEIITRRKSKVITENYKTIPCLICKKLNYVPKYQNTTICDSCQLRIAKSAKSFMIVVFALFSLTSFTFLVKNNQDIRKKAIIETPIPFNPYPYQKPTIPKKQSYLTFIVGDSMVKALGKNANELRLDLIKYYPNNEFVNYNYGFSATNILSLPKIFNEGVTVDGETFLPIIKEGFDLIIIESFAYNPLSDFSIDEGLKKQTETLDYIVKLLIKDHPNSVIAIMATIAPSKKYFAQSVYDISLEERQKWVEERISYINNAIIFAKDRNIPLINVYEKSLTENGEANLKYIDPNDFIHPSDEGIRLISKTIADFIYENRIFPE</sequence>
<evidence type="ECO:0000313" key="3">
    <source>
        <dbReference type="Proteomes" id="UP000178533"/>
    </source>
</evidence>
<proteinExistence type="predicted"/>